<proteinExistence type="predicted"/>
<dbReference type="InterPro" id="IPR002156">
    <property type="entry name" value="RNaseH_domain"/>
</dbReference>
<evidence type="ECO:0000313" key="3">
    <source>
        <dbReference type="Proteomes" id="UP001190700"/>
    </source>
</evidence>
<comment type="caution">
    <text evidence="2">The sequence shown here is derived from an EMBL/GenBank/DDBJ whole genome shotgun (WGS) entry which is preliminary data.</text>
</comment>
<dbReference type="GO" id="GO:0003676">
    <property type="term" value="F:nucleic acid binding"/>
    <property type="evidence" value="ECO:0007669"/>
    <property type="project" value="InterPro"/>
</dbReference>
<gene>
    <name evidence="2" type="ORF">CYMTET_7277</name>
</gene>
<evidence type="ECO:0000259" key="1">
    <source>
        <dbReference type="Pfam" id="PF00075"/>
    </source>
</evidence>
<accession>A0AAE0GXA4</accession>
<organism evidence="2 3">
    <name type="scientific">Cymbomonas tetramitiformis</name>
    <dbReference type="NCBI Taxonomy" id="36881"/>
    <lineage>
        <taxon>Eukaryota</taxon>
        <taxon>Viridiplantae</taxon>
        <taxon>Chlorophyta</taxon>
        <taxon>Pyramimonadophyceae</taxon>
        <taxon>Pyramimonadales</taxon>
        <taxon>Pyramimonadaceae</taxon>
        <taxon>Cymbomonas</taxon>
    </lineage>
</organism>
<protein>
    <recommendedName>
        <fullName evidence="1">RNase H type-1 domain-containing protein</fullName>
    </recommendedName>
</protein>
<dbReference type="Gene3D" id="3.30.420.10">
    <property type="entry name" value="Ribonuclease H-like superfamily/Ribonuclease H"/>
    <property type="match status" value="1"/>
</dbReference>
<feature type="domain" description="RNase H type-1" evidence="1">
    <location>
        <begin position="302"/>
        <end position="436"/>
    </location>
</feature>
<name>A0AAE0GXA4_9CHLO</name>
<dbReference type="InterPro" id="IPR012337">
    <property type="entry name" value="RNaseH-like_sf"/>
</dbReference>
<dbReference type="InterPro" id="IPR036397">
    <property type="entry name" value="RNaseH_sf"/>
</dbReference>
<evidence type="ECO:0000313" key="2">
    <source>
        <dbReference type="EMBL" id="KAK3285111.1"/>
    </source>
</evidence>
<sequence>MEVTKIINSDVLSIFSYYFAANWMARSKPGMATSTEEAMTLARMSQELWKVIQRKLNCMLNTPRAVVFNTSSGLGFGIDNIEALYFTAKLDNLLQSLQSPSKYCYYTTVDTIKELRAKTGWDLLRGDIKDKRNPMPSVKKCAGYPEYLREAGEGLRRSGKRIEANPHWHTGENCTLNDFLGLQSKVMVKNARWMHFLQLHGHRTLGELFGAGARPTGVMERMLRENDGGVMYTAFRDMVNVGTRLRVEGISGDLVKTLPRMMWGRAKRYRSHSWDAPTLFKDTGVINTMEELFSRKERQYASDGSLNDSRAGCAVVTEDESFMMSAIPGEQSVPRAEAYGLLLALLWQDLGTDITVHTDSKNTIDNVRKIRFDKGRDPRLWRKMENYALYSLIAAIIDMREGRGVVTNVVHVKSHTRRDDLPSVMNVAADRRAKEARDYSCLLREPYRYLPKYYVVSDTEGVSNIKTTYTHALWYYDMDEYLLRSAFRKAGPSQHIKFLEQEGSWVQASKLRRGKGSQHKNNIFAAKLGVGSLPTPRNIQVTNDRHFPDLYPGYACPLHVQDKEVANEHHIFCKCPAMAGVYEEGANRLADKIDGLLPLNRPASSTRTIIKGMLLPSQRKDFLYGKVPEELRRFLVSNIGQASSDKLKGRIKPLVRDFFFDIWCSYTAKIVEGGHDFASRLRKRYEIKVADLKRYGRNIPRGNGFPMEVAGCPEETEHRGGQ</sequence>
<dbReference type="Proteomes" id="UP001190700">
    <property type="component" value="Unassembled WGS sequence"/>
</dbReference>
<keyword evidence="3" id="KW-1185">Reference proteome</keyword>
<reference evidence="2 3" key="1">
    <citation type="journal article" date="2015" name="Genome Biol. Evol.">
        <title>Comparative Genomics of a Bacterivorous Green Alga Reveals Evolutionary Causalities and Consequences of Phago-Mixotrophic Mode of Nutrition.</title>
        <authorList>
            <person name="Burns J.A."/>
            <person name="Paasch A."/>
            <person name="Narechania A."/>
            <person name="Kim E."/>
        </authorList>
    </citation>
    <scope>NUCLEOTIDE SEQUENCE [LARGE SCALE GENOMIC DNA]</scope>
    <source>
        <strain evidence="2 3">PLY_AMNH</strain>
    </source>
</reference>
<dbReference type="Pfam" id="PF00075">
    <property type="entry name" value="RNase_H"/>
    <property type="match status" value="1"/>
</dbReference>
<dbReference type="GO" id="GO:0004523">
    <property type="term" value="F:RNA-DNA hybrid ribonuclease activity"/>
    <property type="evidence" value="ECO:0007669"/>
    <property type="project" value="InterPro"/>
</dbReference>
<dbReference type="AlphaFoldDB" id="A0AAE0GXA4"/>
<dbReference type="EMBL" id="LGRX02001962">
    <property type="protein sequence ID" value="KAK3285111.1"/>
    <property type="molecule type" value="Genomic_DNA"/>
</dbReference>
<dbReference type="SUPFAM" id="SSF53098">
    <property type="entry name" value="Ribonuclease H-like"/>
    <property type="match status" value="1"/>
</dbReference>